<name>A0ABQ9AEL7_9ROSI</name>
<reference evidence="2" key="2">
    <citation type="journal article" date="2023" name="Int. J. Mol. Sci.">
        <title>De Novo Assembly and Annotation of 11 Diverse Shrub Willow (Salix) Genomes Reveals Novel Gene Organization in Sex-Linked Regions.</title>
        <authorList>
            <person name="Hyden B."/>
            <person name="Feng K."/>
            <person name="Yates T.B."/>
            <person name="Jawdy S."/>
            <person name="Cereghino C."/>
            <person name="Smart L.B."/>
            <person name="Muchero W."/>
        </authorList>
    </citation>
    <scope>NUCLEOTIDE SEQUENCE</scope>
    <source>
        <tissue evidence="2">Shoot tip</tissue>
    </source>
</reference>
<dbReference type="EMBL" id="JAPFFI010000021">
    <property type="protein sequence ID" value="KAJ6333306.1"/>
    <property type="molecule type" value="Genomic_DNA"/>
</dbReference>
<evidence type="ECO:0000313" key="3">
    <source>
        <dbReference type="Proteomes" id="UP001141253"/>
    </source>
</evidence>
<proteinExistence type="predicted"/>
<comment type="caution">
    <text evidence="2">The sequence shown here is derived from an EMBL/GenBank/DDBJ whole genome shotgun (WGS) entry which is preliminary data.</text>
</comment>
<sequence>MDSEIIKLMEMIFNCFFYYVCTCIYLFIFVPLSIYSHPLPL</sequence>
<accession>A0ABQ9AEL7</accession>
<keyword evidence="3" id="KW-1185">Reference proteome</keyword>
<protein>
    <submittedName>
        <fullName evidence="2">Uncharacterized protein</fullName>
    </submittedName>
</protein>
<keyword evidence="1" id="KW-0472">Membrane</keyword>
<evidence type="ECO:0000313" key="2">
    <source>
        <dbReference type="EMBL" id="KAJ6333306.1"/>
    </source>
</evidence>
<dbReference type="Proteomes" id="UP001141253">
    <property type="component" value="Chromosome 11"/>
</dbReference>
<keyword evidence="1" id="KW-1133">Transmembrane helix</keyword>
<organism evidence="2 3">
    <name type="scientific">Salix suchowensis</name>
    <dbReference type="NCBI Taxonomy" id="1278906"/>
    <lineage>
        <taxon>Eukaryota</taxon>
        <taxon>Viridiplantae</taxon>
        <taxon>Streptophyta</taxon>
        <taxon>Embryophyta</taxon>
        <taxon>Tracheophyta</taxon>
        <taxon>Spermatophyta</taxon>
        <taxon>Magnoliopsida</taxon>
        <taxon>eudicotyledons</taxon>
        <taxon>Gunneridae</taxon>
        <taxon>Pentapetalae</taxon>
        <taxon>rosids</taxon>
        <taxon>fabids</taxon>
        <taxon>Malpighiales</taxon>
        <taxon>Salicaceae</taxon>
        <taxon>Saliceae</taxon>
        <taxon>Salix</taxon>
    </lineage>
</organism>
<reference evidence="2" key="1">
    <citation type="submission" date="2022-10" db="EMBL/GenBank/DDBJ databases">
        <authorList>
            <person name="Hyden B.L."/>
            <person name="Feng K."/>
            <person name="Yates T."/>
            <person name="Jawdy S."/>
            <person name="Smart L.B."/>
            <person name="Muchero W."/>
        </authorList>
    </citation>
    <scope>NUCLEOTIDE SEQUENCE</scope>
    <source>
        <tissue evidence="2">Shoot tip</tissue>
    </source>
</reference>
<feature type="transmembrane region" description="Helical" evidence="1">
    <location>
        <begin position="12"/>
        <end position="35"/>
    </location>
</feature>
<keyword evidence="1" id="KW-0812">Transmembrane</keyword>
<evidence type="ECO:0000256" key="1">
    <source>
        <dbReference type="SAM" id="Phobius"/>
    </source>
</evidence>
<gene>
    <name evidence="2" type="ORF">OIU77_009216</name>
</gene>